<evidence type="ECO:0000256" key="3">
    <source>
        <dbReference type="ARBA" id="ARBA00022448"/>
    </source>
</evidence>
<dbReference type="Pfam" id="PF11356">
    <property type="entry name" value="T2SSC"/>
    <property type="match status" value="1"/>
</dbReference>
<name>A0A564H291_9ENTR</name>
<evidence type="ECO:0000256" key="8">
    <source>
        <dbReference type="ARBA" id="ARBA00022989"/>
    </source>
</evidence>
<proteinExistence type="inferred from homology"/>
<keyword evidence="6 10" id="KW-0812">Transmembrane</keyword>
<gene>
    <name evidence="12" type="primary">outC</name>
    <name evidence="12" type="ORF">SB6422_03960</name>
</gene>
<evidence type="ECO:0000256" key="6">
    <source>
        <dbReference type="ARBA" id="ARBA00022692"/>
    </source>
</evidence>
<evidence type="ECO:0000259" key="11">
    <source>
        <dbReference type="Pfam" id="PF11356"/>
    </source>
</evidence>
<dbReference type="Gene3D" id="2.30.30.830">
    <property type="match status" value="1"/>
</dbReference>
<comment type="similarity">
    <text evidence="2">Belongs to the GSP C family.</text>
</comment>
<organism evidence="12 13">
    <name type="scientific">Klebsiella huaxiensis</name>
    <dbReference type="NCBI Taxonomy" id="2153354"/>
    <lineage>
        <taxon>Bacteria</taxon>
        <taxon>Pseudomonadati</taxon>
        <taxon>Pseudomonadota</taxon>
        <taxon>Gammaproteobacteria</taxon>
        <taxon>Enterobacterales</taxon>
        <taxon>Enterobacteriaceae</taxon>
        <taxon>Klebsiella/Raoultella group</taxon>
        <taxon>Klebsiella</taxon>
    </lineage>
</organism>
<keyword evidence="4" id="KW-1003">Cell membrane</keyword>
<evidence type="ECO:0000313" key="13">
    <source>
        <dbReference type="Proteomes" id="UP000317374"/>
    </source>
</evidence>
<dbReference type="Gene3D" id="2.30.42.10">
    <property type="match status" value="1"/>
</dbReference>
<dbReference type="AlphaFoldDB" id="A0A564H291"/>
<evidence type="ECO:0000256" key="9">
    <source>
        <dbReference type="ARBA" id="ARBA00023136"/>
    </source>
</evidence>
<evidence type="ECO:0000256" key="5">
    <source>
        <dbReference type="ARBA" id="ARBA00022519"/>
    </source>
</evidence>
<dbReference type="EMBL" id="CABGGW010000002">
    <property type="protein sequence ID" value="VUS27556.1"/>
    <property type="molecule type" value="Genomic_DNA"/>
</dbReference>
<evidence type="ECO:0000313" key="12">
    <source>
        <dbReference type="EMBL" id="VUS27556.1"/>
    </source>
</evidence>
<dbReference type="GO" id="GO:0015627">
    <property type="term" value="C:type II protein secretion system complex"/>
    <property type="evidence" value="ECO:0007669"/>
    <property type="project" value="InterPro"/>
</dbReference>
<feature type="transmembrane region" description="Helical" evidence="10">
    <location>
        <begin position="21"/>
        <end position="42"/>
    </location>
</feature>
<dbReference type="SUPFAM" id="SSF50156">
    <property type="entry name" value="PDZ domain-like"/>
    <property type="match status" value="1"/>
</dbReference>
<keyword evidence="9 10" id="KW-0472">Membrane</keyword>
<keyword evidence="8 10" id="KW-1133">Transmembrane helix</keyword>
<dbReference type="PROSITE" id="PS01141">
    <property type="entry name" value="T2SP_C"/>
    <property type="match status" value="1"/>
</dbReference>
<dbReference type="GO" id="GO:0015628">
    <property type="term" value="P:protein secretion by the type II secretion system"/>
    <property type="evidence" value="ECO:0007669"/>
    <property type="project" value="InterPro"/>
</dbReference>
<sequence length="285" mass="31404">MSKGMKMHNSVMRLTISNKKIINYAPHIVTSIILFFTCQQLAQLTWKIIFPVNFTDNERPHSSLTAPPDVLSKTALPRFTLFGIAEKTAAPASVNDLQQAPISALKLRVTGLLASTDPARAIAIMMKGNQQVSLGVGDNTPGGEAKIVAIFPDRLIVNYRGSNEAIPLFNDQPTGAKNSAMTPTQQLAQELRKQPQNILHYLNISPVMTNDKLSGYRLNPGKDPALFREAGLQENDLAIALNGLDLRDREQAQQALTQLPELSEITLTVERDGQKHDIYLALRDE</sequence>
<keyword evidence="3" id="KW-0813">Transport</keyword>
<reference evidence="12 13" key="1">
    <citation type="submission" date="2019-07" db="EMBL/GenBank/DDBJ databases">
        <authorList>
            <person name="Brisse S."/>
            <person name="Rodrigues C."/>
            <person name="Thorpe H."/>
        </authorList>
    </citation>
    <scope>NUCLEOTIDE SEQUENCE [LARGE SCALE GENOMIC DNA]</scope>
    <source>
        <strain evidence="12">SB6422</strain>
    </source>
</reference>
<accession>A0A564H291</accession>
<evidence type="ECO:0000256" key="2">
    <source>
        <dbReference type="ARBA" id="ARBA00007986"/>
    </source>
</evidence>
<evidence type="ECO:0000256" key="10">
    <source>
        <dbReference type="SAM" id="Phobius"/>
    </source>
</evidence>
<dbReference type="InterPro" id="IPR036034">
    <property type="entry name" value="PDZ_sf"/>
</dbReference>
<dbReference type="GO" id="GO:0005886">
    <property type="term" value="C:plasma membrane"/>
    <property type="evidence" value="ECO:0007669"/>
    <property type="project" value="UniProtKB-SubCell"/>
</dbReference>
<dbReference type="InterPro" id="IPR001639">
    <property type="entry name" value="T2SS_protein-GspC"/>
</dbReference>
<protein>
    <submittedName>
        <fullName evidence="12">Type II secretion system protein C</fullName>
    </submittedName>
</protein>
<dbReference type="InterPro" id="IPR024961">
    <property type="entry name" value="T2SS_GspC_N"/>
</dbReference>
<evidence type="ECO:0000256" key="4">
    <source>
        <dbReference type="ARBA" id="ARBA00022475"/>
    </source>
</evidence>
<keyword evidence="5" id="KW-0997">Cell inner membrane</keyword>
<dbReference type="NCBIfam" id="TIGR01713">
    <property type="entry name" value="typeII_sec_gspC"/>
    <property type="match status" value="1"/>
</dbReference>
<keyword evidence="7" id="KW-0653">Protein transport</keyword>
<feature type="domain" description="Type II secretion system protein GspC N-terminal" evidence="11">
    <location>
        <begin position="34"/>
        <end position="167"/>
    </location>
</feature>
<comment type="subcellular location">
    <subcellularLocation>
        <location evidence="1">Cell inner membrane</location>
    </subcellularLocation>
</comment>
<evidence type="ECO:0000256" key="7">
    <source>
        <dbReference type="ARBA" id="ARBA00022927"/>
    </source>
</evidence>
<dbReference type="Proteomes" id="UP000317374">
    <property type="component" value="Unassembled WGS sequence"/>
</dbReference>
<evidence type="ECO:0000256" key="1">
    <source>
        <dbReference type="ARBA" id="ARBA00004533"/>
    </source>
</evidence>